<reference evidence="1 2" key="1">
    <citation type="submission" date="2020-08" db="EMBL/GenBank/DDBJ databases">
        <title>Genomic Encyclopedia of Type Strains, Phase IV (KMG-IV): sequencing the most valuable type-strain genomes for metagenomic binning, comparative biology and taxonomic classification.</title>
        <authorList>
            <person name="Goeker M."/>
        </authorList>
    </citation>
    <scope>NUCLEOTIDE SEQUENCE [LARGE SCALE GENOMIC DNA]</scope>
    <source>
        <strain evidence="1 2">DSM 17455</strain>
    </source>
</reference>
<organism evidence="1 2">
    <name type="scientific">Aminobacter ciceronei</name>
    <dbReference type="NCBI Taxonomy" id="150723"/>
    <lineage>
        <taxon>Bacteria</taxon>
        <taxon>Pseudomonadati</taxon>
        <taxon>Pseudomonadota</taxon>
        <taxon>Alphaproteobacteria</taxon>
        <taxon>Hyphomicrobiales</taxon>
        <taxon>Phyllobacteriaceae</taxon>
        <taxon>Aminobacter</taxon>
    </lineage>
</organism>
<dbReference type="Proteomes" id="UP000587524">
    <property type="component" value="Unassembled WGS sequence"/>
</dbReference>
<gene>
    <name evidence="1" type="ORF">HNQ97_006641</name>
</gene>
<protein>
    <submittedName>
        <fullName evidence="1">Uncharacterized protein</fullName>
    </submittedName>
</protein>
<sequence length="75" mass="8296">MFYIPHDCPREAVDRHCRSTATALHPAALLARDIARWVKRLGARMTARVPEETVSRPASVAACERGGLTPPSRPF</sequence>
<dbReference type="EMBL" id="JACJHZ010000072">
    <property type="protein sequence ID" value="MBA9024601.1"/>
    <property type="molecule type" value="Genomic_DNA"/>
</dbReference>
<evidence type="ECO:0000313" key="1">
    <source>
        <dbReference type="EMBL" id="MBA9024601.1"/>
    </source>
</evidence>
<proteinExistence type="predicted"/>
<evidence type="ECO:0000313" key="2">
    <source>
        <dbReference type="Proteomes" id="UP000587524"/>
    </source>
</evidence>
<name>A0ABR6CHS8_9HYPH</name>
<accession>A0ABR6CHS8</accession>
<keyword evidence="2" id="KW-1185">Reference proteome</keyword>
<comment type="caution">
    <text evidence="1">The sequence shown here is derived from an EMBL/GenBank/DDBJ whole genome shotgun (WGS) entry which is preliminary data.</text>
</comment>